<evidence type="ECO:0000259" key="8">
    <source>
        <dbReference type="Pfam" id="PF01545"/>
    </source>
</evidence>
<dbReference type="GO" id="GO:0008324">
    <property type="term" value="F:monoatomic cation transmembrane transporter activity"/>
    <property type="evidence" value="ECO:0007669"/>
    <property type="project" value="InterPro"/>
</dbReference>
<evidence type="ECO:0000256" key="2">
    <source>
        <dbReference type="ARBA" id="ARBA00008114"/>
    </source>
</evidence>
<evidence type="ECO:0000256" key="3">
    <source>
        <dbReference type="ARBA" id="ARBA00022448"/>
    </source>
</evidence>
<feature type="transmembrane region" description="Helical" evidence="7">
    <location>
        <begin position="46"/>
        <end position="63"/>
    </location>
</feature>
<feature type="transmembrane region" description="Helical" evidence="7">
    <location>
        <begin position="118"/>
        <end position="135"/>
    </location>
</feature>
<dbReference type="SUPFAM" id="SSF160240">
    <property type="entry name" value="Cation efflux protein cytoplasmic domain-like"/>
    <property type="match status" value="1"/>
</dbReference>
<accession>A0A7V7RJ00</accession>
<evidence type="ECO:0000259" key="9">
    <source>
        <dbReference type="Pfam" id="PF16916"/>
    </source>
</evidence>
<dbReference type="SUPFAM" id="SSF161111">
    <property type="entry name" value="Cation efflux protein transmembrane domain-like"/>
    <property type="match status" value="1"/>
</dbReference>
<evidence type="ECO:0000256" key="1">
    <source>
        <dbReference type="ARBA" id="ARBA00004141"/>
    </source>
</evidence>
<dbReference type="InterPro" id="IPR027470">
    <property type="entry name" value="Cation_efflux_CTD"/>
</dbReference>
<organism evidence="10 11">
    <name type="scientific">Bacillus mesophilum</name>
    <dbReference type="NCBI Taxonomy" id="1071718"/>
    <lineage>
        <taxon>Bacteria</taxon>
        <taxon>Bacillati</taxon>
        <taxon>Bacillota</taxon>
        <taxon>Bacilli</taxon>
        <taxon>Bacillales</taxon>
        <taxon>Bacillaceae</taxon>
        <taxon>Bacillus</taxon>
    </lineage>
</organism>
<feature type="transmembrane region" description="Helical" evidence="7">
    <location>
        <begin position="20"/>
        <end position="40"/>
    </location>
</feature>
<keyword evidence="3" id="KW-0813">Transport</keyword>
<dbReference type="InterPro" id="IPR058533">
    <property type="entry name" value="Cation_efflux_TM"/>
</dbReference>
<dbReference type="PANTHER" id="PTHR43840">
    <property type="entry name" value="MITOCHONDRIAL METAL TRANSPORTER 1-RELATED"/>
    <property type="match status" value="1"/>
</dbReference>
<gene>
    <name evidence="10" type="ORF">F7732_18445</name>
</gene>
<proteinExistence type="inferred from homology"/>
<dbReference type="GO" id="GO:0016020">
    <property type="term" value="C:membrane"/>
    <property type="evidence" value="ECO:0007669"/>
    <property type="project" value="UniProtKB-SubCell"/>
</dbReference>
<dbReference type="OrthoDB" id="9806522at2"/>
<comment type="similarity">
    <text evidence="2">Belongs to the cation diffusion facilitator (CDF) transporter (TC 2.A.4) family.</text>
</comment>
<comment type="caution">
    <text evidence="10">The sequence shown here is derived from an EMBL/GenBank/DDBJ whole genome shotgun (WGS) entry which is preliminary data.</text>
</comment>
<feature type="domain" description="Cation efflux protein cytoplasmic" evidence="9">
    <location>
        <begin position="213"/>
        <end position="288"/>
    </location>
</feature>
<dbReference type="Pfam" id="PF01545">
    <property type="entry name" value="Cation_efflux"/>
    <property type="match status" value="1"/>
</dbReference>
<evidence type="ECO:0000256" key="5">
    <source>
        <dbReference type="ARBA" id="ARBA00022989"/>
    </source>
</evidence>
<evidence type="ECO:0000313" key="10">
    <source>
        <dbReference type="EMBL" id="KAB2330629.1"/>
    </source>
</evidence>
<protein>
    <submittedName>
        <fullName evidence="10">Cation transporter</fullName>
    </submittedName>
</protein>
<dbReference type="InterPro" id="IPR036837">
    <property type="entry name" value="Cation_efflux_CTD_sf"/>
</dbReference>
<comment type="subcellular location">
    <subcellularLocation>
        <location evidence="1">Membrane</location>
        <topology evidence="1">Multi-pass membrane protein</topology>
    </subcellularLocation>
</comment>
<feature type="transmembrane region" description="Helical" evidence="7">
    <location>
        <begin position="84"/>
        <end position="106"/>
    </location>
</feature>
<evidence type="ECO:0000313" key="11">
    <source>
        <dbReference type="Proteomes" id="UP000441354"/>
    </source>
</evidence>
<dbReference type="Proteomes" id="UP000441354">
    <property type="component" value="Unassembled WGS sequence"/>
</dbReference>
<dbReference type="FunFam" id="1.20.1510.10:FF:000006">
    <property type="entry name" value="Divalent cation efflux transporter"/>
    <property type="match status" value="1"/>
</dbReference>
<dbReference type="AlphaFoldDB" id="A0A7V7RJ00"/>
<keyword evidence="4 7" id="KW-0812">Transmembrane</keyword>
<evidence type="ECO:0000256" key="7">
    <source>
        <dbReference type="SAM" id="Phobius"/>
    </source>
</evidence>
<dbReference type="InterPro" id="IPR050291">
    <property type="entry name" value="CDF_Transporter"/>
</dbReference>
<name>A0A7V7RJ00_9BACI</name>
<reference evidence="10 11" key="1">
    <citation type="journal article" date="2014" name="Arch. Microbiol.">
        <title>Bacillus mesophilum sp. nov., strain IITR-54T, a novel 4-chlorobiphenyl dechlorinating bacterium.</title>
        <authorList>
            <person name="Manickam N."/>
            <person name="Singh N.K."/>
            <person name="Bajaj A."/>
            <person name="Kumar R.M."/>
            <person name="Kaur G."/>
            <person name="Kaur N."/>
            <person name="Bala M."/>
            <person name="Kumar A."/>
            <person name="Mayilraj S."/>
        </authorList>
    </citation>
    <scope>NUCLEOTIDE SEQUENCE [LARGE SCALE GENOMIC DNA]</scope>
    <source>
        <strain evidence="10 11">IITR-54</strain>
    </source>
</reference>
<sequence>MNERKYQNLKRGERGAMISIAAYICLSSLKLIVGIISGSEALKADGLNNATDIIASVAVLIGLRISRKPADKNHAYGHWKAENVASLTASFIMITVGIQVLIGAGNSLLEGKNETPDMIAAWTGIFSAAVMYFVYRYNKKLAGEIDSQAVLAASKDNISDAWVSIGTAVGIIGAQFGLAWLDPVTAFIVGFLICRTAWEIFRDASHQLTDGFDENEVKEYKEFIMQVNGVEAVKNIRARNYGNNTVVDIVIFVKSHLDIGHAHDISTTVENKLIDEFEVYDVHVHVEPLPT</sequence>
<feature type="domain" description="Cation efflux protein transmembrane" evidence="8">
    <location>
        <begin position="17"/>
        <end position="208"/>
    </location>
</feature>
<dbReference type="Gene3D" id="3.30.70.1350">
    <property type="entry name" value="Cation efflux protein, cytoplasmic domain"/>
    <property type="match status" value="1"/>
</dbReference>
<dbReference type="Pfam" id="PF16916">
    <property type="entry name" value="ZT_dimer"/>
    <property type="match status" value="1"/>
</dbReference>
<keyword evidence="6 7" id="KW-0472">Membrane</keyword>
<keyword evidence="11" id="KW-1185">Reference proteome</keyword>
<dbReference type="NCBIfam" id="TIGR01297">
    <property type="entry name" value="CDF"/>
    <property type="match status" value="1"/>
</dbReference>
<dbReference type="PANTHER" id="PTHR43840:SF50">
    <property type="entry name" value="MANGANESE EFFLUX SYSTEM PROTEIN MNES"/>
    <property type="match status" value="1"/>
</dbReference>
<dbReference type="Gene3D" id="1.20.1510.10">
    <property type="entry name" value="Cation efflux protein transmembrane domain"/>
    <property type="match status" value="1"/>
</dbReference>
<evidence type="ECO:0000256" key="4">
    <source>
        <dbReference type="ARBA" id="ARBA00022692"/>
    </source>
</evidence>
<keyword evidence="5 7" id="KW-1133">Transmembrane helix</keyword>
<dbReference type="InterPro" id="IPR027469">
    <property type="entry name" value="Cation_efflux_TMD_sf"/>
</dbReference>
<dbReference type="EMBL" id="WBOT01000007">
    <property type="protein sequence ID" value="KAB2330629.1"/>
    <property type="molecule type" value="Genomic_DNA"/>
</dbReference>
<dbReference type="InterPro" id="IPR002524">
    <property type="entry name" value="Cation_efflux"/>
</dbReference>
<evidence type="ECO:0000256" key="6">
    <source>
        <dbReference type="ARBA" id="ARBA00023136"/>
    </source>
</evidence>
<dbReference type="RefSeq" id="WP_151575559.1">
    <property type="nucleotide sequence ID" value="NZ_WBOT01000007.1"/>
</dbReference>